<accession>A0A6A7AHF5</accession>
<keyword evidence="2" id="KW-1185">Reference proteome</keyword>
<dbReference type="EMBL" id="MU006217">
    <property type="protein sequence ID" value="KAF2832364.1"/>
    <property type="molecule type" value="Genomic_DNA"/>
</dbReference>
<evidence type="ECO:0000313" key="2">
    <source>
        <dbReference type="Proteomes" id="UP000799424"/>
    </source>
</evidence>
<proteinExistence type="predicted"/>
<reference evidence="1" key="1">
    <citation type="journal article" date="2020" name="Stud. Mycol.">
        <title>101 Dothideomycetes genomes: a test case for predicting lifestyles and emergence of pathogens.</title>
        <authorList>
            <person name="Haridas S."/>
            <person name="Albert R."/>
            <person name="Binder M."/>
            <person name="Bloem J."/>
            <person name="Labutti K."/>
            <person name="Salamov A."/>
            <person name="Andreopoulos B."/>
            <person name="Baker S."/>
            <person name="Barry K."/>
            <person name="Bills G."/>
            <person name="Bluhm B."/>
            <person name="Cannon C."/>
            <person name="Castanera R."/>
            <person name="Culley D."/>
            <person name="Daum C."/>
            <person name="Ezra D."/>
            <person name="Gonzalez J."/>
            <person name="Henrissat B."/>
            <person name="Kuo A."/>
            <person name="Liang C."/>
            <person name="Lipzen A."/>
            <person name="Lutzoni F."/>
            <person name="Magnuson J."/>
            <person name="Mondo S."/>
            <person name="Nolan M."/>
            <person name="Ohm R."/>
            <person name="Pangilinan J."/>
            <person name="Park H.-J."/>
            <person name="Ramirez L."/>
            <person name="Alfaro M."/>
            <person name="Sun H."/>
            <person name="Tritt A."/>
            <person name="Yoshinaga Y."/>
            <person name="Zwiers L.-H."/>
            <person name="Turgeon B."/>
            <person name="Goodwin S."/>
            <person name="Spatafora J."/>
            <person name="Crous P."/>
            <person name="Grigoriev I."/>
        </authorList>
    </citation>
    <scope>NUCLEOTIDE SEQUENCE</scope>
    <source>
        <strain evidence="1">CBS 113818</strain>
    </source>
</reference>
<dbReference type="Proteomes" id="UP000799424">
    <property type="component" value="Unassembled WGS sequence"/>
</dbReference>
<gene>
    <name evidence="1" type="ORF">CC86DRAFT_424797</name>
</gene>
<evidence type="ECO:0000313" key="1">
    <source>
        <dbReference type="EMBL" id="KAF2832364.1"/>
    </source>
</evidence>
<sequence>MMFCIGRRVRACVISGPSTLPNTCLAQYNRTATEVQKSYIRACLGENDFPAYRIAGQSPTLYRERFIIELQKSPKVSPTFSSNAITGIHKQQAAMMAQFDKVLSQGGMQPSMRTLSDTLRSLFTRPVGHQVGVKLVSQGSAPIYFDITSFTDYILERNPMLFALIKADVSFSPYSNVQISEDANPFSYNDIVGALADMEPTNDNERYDHDYKVWSKEFDIMANSFDILD</sequence>
<organism evidence="1 2">
    <name type="scientific">Ophiobolus disseminans</name>
    <dbReference type="NCBI Taxonomy" id="1469910"/>
    <lineage>
        <taxon>Eukaryota</taxon>
        <taxon>Fungi</taxon>
        <taxon>Dikarya</taxon>
        <taxon>Ascomycota</taxon>
        <taxon>Pezizomycotina</taxon>
        <taxon>Dothideomycetes</taxon>
        <taxon>Pleosporomycetidae</taxon>
        <taxon>Pleosporales</taxon>
        <taxon>Pleosporineae</taxon>
        <taxon>Phaeosphaeriaceae</taxon>
        <taxon>Ophiobolus</taxon>
    </lineage>
</organism>
<protein>
    <submittedName>
        <fullName evidence="1">Uncharacterized protein</fullName>
    </submittedName>
</protein>
<dbReference type="AlphaFoldDB" id="A0A6A7AHF5"/>
<name>A0A6A7AHF5_9PLEO</name>